<sequence length="87" mass="10044">MAATKPLTFTKHAQDAILERKLELGWIDRTVREPDWSHPDPVRTGVERRFRAIPEFGGRILRVACLENADEIRILTVFFDRDARGPT</sequence>
<evidence type="ECO:0000313" key="1">
    <source>
        <dbReference type="EMBL" id="SEP34808.1"/>
    </source>
</evidence>
<gene>
    <name evidence="1" type="ORF">SAMN05444123_11626</name>
</gene>
<dbReference type="Pfam" id="PF14076">
    <property type="entry name" value="DUF4258"/>
    <property type="match status" value="1"/>
</dbReference>
<proteinExistence type="predicted"/>
<protein>
    <recommendedName>
        <fullName evidence="3">DUF4258 domain-containing protein</fullName>
    </recommendedName>
</protein>
<name>A0A1H8X660_9BRAD</name>
<dbReference type="RefSeq" id="WP_092686195.1">
    <property type="nucleotide sequence ID" value="NZ_FODT01000016.1"/>
</dbReference>
<dbReference type="OrthoDB" id="8000953at2"/>
<evidence type="ECO:0000313" key="2">
    <source>
        <dbReference type="Proteomes" id="UP000199615"/>
    </source>
</evidence>
<reference evidence="2" key="1">
    <citation type="submission" date="2016-10" db="EMBL/GenBank/DDBJ databases">
        <authorList>
            <person name="Varghese N."/>
            <person name="Submissions S."/>
        </authorList>
    </citation>
    <scope>NUCLEOTIDE SEQUENCE [LARGE SCALE GENOMIC DNA]</scope>
    <source>
        <strain evidence="2">DSM 123</strain>
    </source>
</reference>
<evidence type="ECO:0008006" key="3">
    <source>
        <dbReference type="Google" id="ProtNLM"/>
    </source>
</evidence>
<dbReference type="Proteomes" id="UP000199615">
    <property type="component" value="Unassembled WGS sequence"/>
</dbReference>
<accession>A0A1H8X660</accession>
<organism evidence="1 2">
    <name type="scientific">Rhodopseudomonas pseudopalustris</name>
    <dbReference type="NCBI Taxonomy" id="1513892"/>
    <lineage>
        <taxon>Bacteria</taxon>
        <taxon>Pseudomonadati</taxon>
        <taxon>Pseudomonadota</taxon>
        <taxon>Alphaproteobacteria</taxon>
        <taxon>Hyphomicrobiales</taxon>
        <taxon>Nitrobacteraceae</taxon>
        <taxon>Rhodopseudomonas</taxon>
    </lineage>
</organism>
<dbReference type="InterPro" id="IPR025354">
    <property type="entry name" value="DUF4258"/>
</dbReference>
<dbReference type="AlphaFoldDB" id="A0A1H8X660"/>
<keyword evidence="2" id="KW-1185">Reference proteome</keyword>
<dbReference type="EMBL" id="FODT01000016">
    <property type="protein sequence ID" value="SEP34808.1"/>
    <property type="molecule type" value="Genomic_DNA"/>
</dbReference>